<evidence type="ECO:0000256" key="8">
    <source>
        <dbReference type="ARBA" id="ARBA00023136"/>
    </source>
</evidence>
<feature type="transmembrane region" description="Helical" evidence="9">
    <location>
        <begin position="303"/>
        <end position="325"/>
    </location>
</feature>
<dbReference type="Proteomes" id="UP000184251">
    <property type="component" value="Unassembled WGS sequence"/>
</dbReference>
<dbReference type="HAMAP" id="MF_01463_B">
    <property type="entry name" value="SecD_B"/>
    <property type="match status" value="1"/>
</dbReference>
<feature type="transmembrane region" description="Helical" evidence="9">
    <location>
        <begin position="252"/>
        <end position="270"/>
    </location>
</feature>
<dbReference type="Gene3D" id="3.30.70.3400">
    <property type="match status" value="1"/>
</dbReference>
<comment type="caution">
    <text evidence="9">Lacks conserved residue(s) required for the propagation of feature annotation.</text>
</comment>
<evidence type="ECO:0000313" key="13">
    <source>
        <dbReference type="EMBL" id="SHE27025.1"/>
    </source>
</evidence>
<comment type="subunit">
    <text evidence="9">Forms a complex with SecF. Part of the essential Sec protein translocation apparatus which comprises SecA, SecYEG and auxiliary proteins SecDF. Other proteins may also be involved.</text>
</comment>
<dbReference type="GO" id="GO:0005886">
    <property type="term" value="C:plasma membrane"/>
    <property type="evidence" value="ECO:0007669"/>
    <property type="project" value="UniProtKB-SubCell"/>
</dbReference>
<dbReference type="InterPro" id="IPR048634">
    <property type="entry name" value="SecD_SecF_C"/>
</dbReference>
<dbReference type="EMBL" id="FQTU01000001">
    <property type="protein sequence ID" value="SHE27025.1"/>
    <property type="molecule type" value="Genomic_DNA"/>
</dbReference>
<evidence type="ECO:0000256" key="5">
    <source>
        <dbReference type="ARBA" id="ARBA00022927"/>
    </source>
</evidence>
<dbReference type="InterPro" id="IPR022645">
    <property type="entry name" value="SecD/SecF_bac"/>
</dbReference>
<evidence type="ECO:0000313" key="14">
    <source>
        <dbReference type="Proteomes" id="UP000184251"/>
    </source>
</evidence>
<dbReference type="NCBIfam" id="TIGR00916">
    <property type="entry name" value="2A0604s01"/>
    <property type="match status" value="1"/>
</dbReference>
<feature type="domain" description="Protein export membrane protein SecD/SecF C-terminal" evidence="10">
    <location>
        <begin position="234"/>
        <end position="401"/>
    </location>
</feature>
<keyword evidence="2 9" id="KW-0813">Transport</keyword>
<dbReference type="InterPro" id="IPR022813">
    <property type="entry name" value="SecD/SecF_arch_bac"/>
</dbReference>
<evidence type="ECO:0000256" key="6">
    <source>
        <dbReference type="ARBA" id="ARBA00022989"/>
    </source>
</evidence>
<protein>
    <recommendedName>
        <fullName evidence="9">Protein translocase subunit SecD</fullName>
    </recommendedName>
</protein>
<dbReference type="FunFam" id="1.20.1640.10:FF:000004">
    <property type="entry name" value="Protein translocase subunit SecD"/>
    <property type="match status" value="1"/>
</dbReference>
<dbReference type="Pfam" id="PF02355">
    <property type="entry name" value="SecD_SecF_C"/>
    <property type="match status" value="1"/>
</dbReference>
<organism evidence="13 14">
    <name type="scientific">Alkalibacter saccharofermentans DSM 14828</name>
    <dbReference type="NCBI Taxonomy" id="1120975"/>
    <lineage>
        <taxon>Bacteria</taxon>
        <taxon>Bacillati</taxon>
        <taxon>Bacillota</taxon>
        <taxon>Clostridia</taxon>
        <taxon>Eubacteriales</taxon>
        <taxon>Eubacteriaceae</taxon>
        <taxon>Alkalibacter</taxon>
    </lineage>
</organism>
<dbReference type="NCBIfam" id="TIGR01129">
    <property type="entry name" value="secD"/>
    <property type="match status" value="1"/>
</dbReference>
<dbReference type="RefSeq" id="WP_073269038.1">
    <property type="nucleotide sequence ID" value="NZ_FQTU01000001.1"/>
</dbReference>
<dbReference type="GO" id="GO:0006605">
    <property type="term" value="P:protein targeting"/>
    <property type="evidence" value="ECO:0007669"/>
    <property type="project" value="UniProtKB-UniRule"/>
</dbReference>
<dbReference type="PANTHER" id="PTHR30081">
    <property type="entry name" value="PROTEIN-EXPORT MEMBRANE PROTEIN SEC"/>
    <property type="match status" value="1"/>
</dbReference>
<keyword evidence="8 9" id="KW-0472">Membrane</keyword>
<evidence type="ECO:0000259" key="11">
    <source>
        <dbReference type="Pfam" id="PF21760"/>
    </source>
</evidence>
<dbReference type="PANTHER" id="PTHR30081:SF1">
    <property type="entry name" value="PROTEIN TRANSLOCASE SUBUNIT SECD"/>
    <property type="match status" value="1"/>
</dbReference>
<keyword evidence="7 9" id="KW-0811">Translocation</keyword>
<evidence type="ECO:0000256" key="7">
    <source>
        <dbReference type="ARBA" id="ARBA00023010"/>
    </source>
</evidence>
<evidence type="ECO:0000256" key="4">
    <source>
        <dbReference type="ARBA" id="ARBA00022692"/>
    </source>
</evidence>
<dbReference type="SUPFAM" id="SSF82866">
    <property type="entry name" value="Multidrug efflux transporter AcrB transmembrane domain"/>
    <property type="match status" value="1"/>
</dbReference>
<evidence type="ECO:0000256" key="2">
    <source>
        <dbReference type="ARBA" id="ARBA00022448"/>
    </source>
</evidence>
<gene>
    <name evidence="9" type="primary">secD</name>
    <name evidence="13" type="ORF">SAMN02746064_00025</name>
</gene>
<accession>A0A1M4S498</accession>
<dbReference type="AlphaFoldDB" id="A0A1M4S498"/>
<keyword evidence="4 9" id="KW-0812">Transmembrane</keyword>
<feature type="domain" description="Protein translocase subunit SecDF P1" evidence="11">
    <location>
        <begin position="70"/>
        <end position="126"/>
    </location>
</feature>
<dbReference type="STRING" id="1120975.SAMN02746064_00025"/>
<dbReference type="Pfam" id="PF21760">
    <property type="entry name" value="SecD_1st"/>
    <property type="match status" value="1"/>
</dbReference>
<name>A0A1M4S498_9FIRM</name>
<comment type="function">
    <text evidence="9">Part of the Sec protein translocase complex. Interacts with the SecYEG preprotein conducting channel. SecDF uses the proton motive force (PMF) to complete protein translocation after the ATP-dependent function of SecA.</text>
</comment>
<dbReference type="InterPro" id="IPR055344">
    <property type="entry name" value="SecD_SecF_C_bact"/>
</dbReference>
<keyword evidence="3 9" id="KW-1003">Cell membrane</keyword>
<comment type="subcellular location">
    <subcellularLocation>
        <location evidence="1 9">Cell membrane</location>
        <topology evidence="1 9">Multi-pass membrane protein</topology>
    </subcellularLocation>
</comment>
<dbReference type="GO" id="GO:0043952">
    <property type="term" value="P:protein transport by the Sec complex"/>
    <property type="evidence" value="ECO:0007669"/>
    <property type="project" value="UniProtKB-UniRule"/>
</dbReference>
<evidence type="ECO:0000256" key="3">
    <source>
        <dbReference type="ARBA" id="ARBA00022475"/>
    </source>
</evidence>
<dbReference type="Gene3D" id="1.20.1640.10">
    <property type="entry name" value="Multidrug efflux transporter AcrB transmembrane domain"/>
    <property type="match status" value="1"/>
</dbReference>
<evidence type="ECO:0000256" key="1">
    <source>
        <dbReference type="ARBA" id="ARBA00004651"/>
    </source>
</evidence>
<dbReference type="OrthoDB" id="9805019at2"/>
<dbReference type="Pfam" id="PF07549">
    <property type="entry name" value="Sec_GG"/>
    <property type="match status" value="1"/>
</dbReference>
<dbReference type="GO" id="GO:0015450">
    <property type="term" value="F:protein-transporting ATPase activity"/>
    <property type="evidence" value="ECO:0007669"/>
    <property type="project" value="InterPro"/>
</dbReference>
<keyword evidence="5 9" id="KW-0653">Protein transport</keyword>
<comment type="similarity">
    <text evidence="9">Belongs to the SecD/SecF family. SecD subfamily.</text>
</comment>
<dbReference type="Gene3D" id="3.30.1360.200">
    <property type="match status" value="1"/>
</dbReference>
<dbReference type="InterPro" id="IPR054384">
    <property type="entry name" value="SecDF_P1_head"/>
</dbReference>
<feature type="transmembrane region" description="Helical" evidence="9">
    <location>
        <begin position="374"/>
        <end position="393"/>
    </location>
</feature>
<dbReference type="InterPro" id="IPR005791">
    <property type="entry name" value="SecD"/>
</dbReference>
<evidence type="ECO:0000256" key="9">
    <source>
        <dbReference type="HAMAP-Rule" id="MF_01463"/>
    </source>
</evidence>
<reference evidence="13 14" key="1">
    <citation type="submission" date="2016-11" db="EMBL/GenBank/DDBJ databases">
        <authorList>
            <person name="Jaros S."/>
            <person name="Januszkiewicz K."/>
            <person name="Wedrychowicz H."/>
        </authorList>
    </citation>
    <scope>NUCLEOTIDE SEQUENCE [LARGE SCALE GENOMIC DNA]</scope>
    <source>
        <strain evidence="13 14">DSM 14828</strain>
    </source>
</reference>
<feature type="domain" description="SecDF P1 head subdomain" evidence="12">
    <location>
        <begin position="129"/>
        <end position="229"/>
    </location>
</feature>
<evidence type="ECO:0000259" key="10">
    <source>
        <dbReference type="Pfam" id="PF02355"/>
    </source>
</evidence>
<keyword evidence="6 9" id="KW-1133">Transmembrane helix</keyword>
<dbReference type="InterPro" id="IPR022646">
    <property type="entry name" value="SecD/SecF_CS"/>
</dbReference>
<dbReference type="Pfam" id="PF22599">
    <property type="entry name" value="SecDF_P1_head"/>
    <property type="match status" value="1"/>
</dbReference>
<dbReference type="InterPro" id="IPR048631">
    <property type="entry name" value="SecD_1st"/>
</dbReference>
<feature type="transmembrane region" description="Helical" evidence="9">
    <location>
        <begin position="346"/>
        <end position="368"/>
    </location>
</feature>
<keyword evidence="14" id="KW-1185">Reference proteome</keyword>
<sequence length="415" mass="44442">MKSKSRIKLAVLLLLVISAGWVLLNGLSIGTYRVLPVKEAINYGLDLTGGVYVVLEAQDSEDDPVTDDKINRAIATIRQRIDGLGVSEPVIARQGDKRIRVSIPDIQDQQQALEIIGKTAQLEFLSPEGEVVITGAHVEDSNAIYQTNNLGIEEAVVSLKLNSEGTQAFAQATEEYLGQVIEIRLDGEVISAPVVNSVISDGEAVIQGMRNIEEAGNLAMLIRAGALPVQLDPVEIRSIGPTLGQDSFDKSVMGGMIGIALVLAFMLLYYRAPGFVACVSLGIYILLFLLTAALIGFTLTLPGIAGIILSIGMAVDANVIIFERIREELRLGKSLMPALDAGFRRGFTTIIDSNVTTLIAGVVLFALGSGSVRGFAVTLMIGIGLSLFTTLLITKRILKLFINTSLVNNKKMYGA</sequence>
<proteinExistence type="inferred from homology"/>
<feature type="transmembrane region" description="Helical" evidence="9">
    <location>
        <begin position="275"/>
        <end position="297"/>
    </location>
</feature>
<dbReference type="GO" id="GO:0065002">
    <property type="term" value="P:intracellular protein transmembrane transport"/>
    <property type="evidence" value="ECO:0007669"/>
    <property type="project" value="UniProtKB-UniRule"/>
</dbReference>
<dbReference type="PRINTS" id="PR01755">
    <property type="entry name" value="SECFTRNLCASE"/>
</dbReference>
<evidence type="ECO:0000259" key="12">
    <source>
        <dbReference type="Pfam" id="PF22599"/>
    </source>
</evidence>